<gene>
    <name evidence="2" type="ORF">PGLA2088_LOCUS15435</name>
</gene>
<comment type="caution">
    <text evidence="2">The sequence shown here is derived from an EMBL/GenBank/DDBJ whole genome shotgun (WGS) entry which is preliminary data.</text>
</comment>
<evidence type="ECO:0000256" key="1">
    <source>
        <dbReference type="SAM" id="SignalP"/>
    </source>
</evidence>
<proteinExistence type="predicted"/>
<dbReference type="InterPro" id="IPR036894">
    <property type="entry name" value="YbaB-like_sf"/>
</dbReference>
<dbReference type="EMBL" id="CAJNNW010019085">
    <property type="protein sequence ID" value="CAE8663931.1"/>
    <property type="molecule type" value="Genomic_DNA"/>
</dbReference>
<dbReference type="SUPFAM" id="SSF82607">
    <property type="entry name" value="YbaB-like"/>
    <property type="match status" value="1"/>
</dbReference>
<evidence type="ECO:0000313" key="3">
    <source>
        <dbReference type="Proteomes" id="UP000626109"/>
    </source>
</evidence>
<evidence type="ECO:0000313" key="2">
    <source>
        <dbReference type="EMBL" id="CAE8663931.1"/>
    </source>
</evidence>
<dbReference type="InterPro" id="IPR004401">
    <property type="entry name" value="YbaB/EbfC"/>
</dbReference>
<sequence>MARPAARRPLRLVELTILLGLSMLLHSASRQCFVGGVAGRVPRASGRPLTQVQGAADAEVPGGFADRLLGAWRYQNGAYEIKMVDGKLYFQEANMAGQLSEQGEWLVAELPASGTIRLKLDAEGSVVSNFKVAGTEEWGDSITAVKEWETLGTKASALEKELDLMHFESASADGSVVVEVDGRQRPASLRISPEAASASDLGARILEANNQAAAASLAAMSERLRELYATHLGATLPERE</sequence>
<reference evidence="2" key="1">
    <citation type="submission" date="2021-02" db="EMBL/GenBank/DDBJ databases">
        <authorList>
            <person name="Dougan E. K."/>
            <person name="Rhodes N."/>
            <person name="Thang M."/>
            <person name="Chan C."/>
        </authorList>
    </citation>
    <scope>NUCLEOTIDE SEQUENCE</scope>
</reference>
<accession>A0A813J5Z2</accession>
<dbReference type="Gene3D" id="3.30.1310.10">
    <property type="entry name" value="Nucleoid-associated protein YbaB-like domain"/>
    <property type="match status" value="1"/>
</dbReference>
<name>A0A813J5Z2_POLGL</name>
<keyword evidence="1" id="KW-0732">Signal</keyword>
<dbReference type="Proteomes" id="UP000626109">
    <property type="component" value="Unassembled WGS sequence"/>
</dbReference>
<protein>
    <submittedName>
        <fullName evidence="2">Uncharacterized protein</fullName>
    </submittedName>
</protein>
<feature type="chain" id="PRO_5032343646" evidence="1">
    <location>
        <begin position="31"/>
        <end position="240"/>
    </location>
</feature>
<dbReference type="Pfam" id="PF02575">
    <property type="entry name" value="YbaB_DNA_bd"/>
    <property type="match status" value="1"/>
</dbReference>
<dbReference type="GO" id="GO:0003677">
    <property type="term" value="F:DNA binding"/>
    <property type="evidence" value="ECO:0007669"/>
    <property type="project" value="InterPro"/>
</dbReference>
<feature type="signal peptide" evidence="1">
    <location>
        <begin position="1"/>
        <end position="30"/>
    </location>
</feature>
<organism evidence="2 3">
    <name type="scientific">Polarella glacialis</name>
    <name type="common">Dinoflagellate</name>
    <dbReference type="NCBI Taxonomy" id="89957"/>
    <lineage>
        <taxon>Eukaryota</taxon>
        <taxon>Sar</taxon>
        <taxon>Alveolata</taxon>
        <taxon>Dinophyceae</taxon>
        <taxon>Suessiales</taxon>
        <taxon>Suessiaceae</taxon>
        <taxon>Polarella</taxon>
    </lineage>
</organism>
<dbReference type="AlphaFoldDB" id="A0A813J5Z2"/>